<sequence length="845" mass="96425">MHLTILFAPNEAVGHVNACIGMAEVLLSRGHKIVFAVDQSFAGKLSPFGFIEEIFTSEKTSAQKPGENTAKYVLESGILSNVTSSESMKIMHTLSFFEDLVDKMRANGPQLKAIVAKHNPDVYIIDDFAAPPTLIHSTKPWVFLYSGNPLSVIEDERTPPGNSGYASNGDRQEWHEFIELSKEKFKHLNIKYNEWMKEEGYPLNTGNTGISDSPYLNIYGYPEELDYLDLRPLPEKWLRVDAFMRRGEKQEFKIPDKFRERDVEKSKLIYFSLGSMGSANVDLMKRLVSILSKSQHKIIVSKGVFGDTYELAANMWGEPSVPQTKVLPLVDVVITHGGNNTITETFSCGKPMIVMPLFSDQYDNAQRVMEKGFGIRLNPHTVSEQQLLDSIEKLLHDKELKHKLSVASKHMAEEIKHMKTSDVTADDSYEDNKQKPQMYAKDSMDRFGDDLCQLLLSYLTLEDRFATECVSKQFRRTVFESVVDITLDDKLICKTQPKSSIKDIYYMITLSLRIAKKCPNIATIDCRGMTLSYKYVDEVLAIFQDNCRHLRDIYCNCFPSQLCQSFGSLMTRIYCMDPLKRQSLIHCHRLSELHALELSDAFDNTSGQLLAKNLHTFSYTWTSNDNNQQLSAFVAHNQSLKSLGLRTDETDTNDTLTEMCGQLSRLTQLRELSVHFMLTSAHNSLNACLRTIGQNCKQLRRLSLALHSTDPQLYGNTMDSLRVFSRLKRLDLLIFKPMDEKLLEPLKLCQRLTHLTLNTMQMSDKLLDNCGNHWPRLQYLTIRSDAITGECLVHISRLPALQTLDIECNHSIDLLDNDFWDLLSRSPKLKNIKISGNNEKKFYLN</sequence>
<dbReference type="InterPro" id="IPR050271">
    <property type="entry name" value="UDP-glycosyltransferase"/>
</dbReference>
<dbReference type="Proteomes" id="UP000759131">
    <property type="component" value="Unassembled WGS sequence"/>
</dbReference>
<organism evidence="4">
    <name type="scientific">Medioppia subpectinata</name>
    <dbReference type="NCBI Taxonomy" id="1979941"/>
    <lineage>
        <taxon>Eukaryota</taxon>
        <taxon>Metazoa</taxon>
        <taxon>Ecdysozoa</taxon>
        <taxon>Arthropoda</taxon>
        <taxon>Chelicerata</taxon>
        <taxon>Arachnida</taxon>
        <taxon>Acari</taxon>
        <taxon>Acariformes</taxon>
        <taxon>Sarcoptiformes</taxon>
        <taxon>Oribatida</taxon>
        <taxon>Brachypylina</taxon>
        <taxon>Oppioidea</taxon>
        <taxon>Oppiidae</taxon>
        <taxon>Medioppia</taxon>
    </lineage>
</organism>
<evidence type="ECO:0000313" key="4">
    <source>
        <dbReference type="EMBL" id="CAD7628258.1"/>
    </source>
</evidence>
<dbReference type="OrthoDB" id="6499590at2759"/>
<dbReference type="PANTHER" id="PTHR48043:SF145">
    <property type="entry name" value="FI06409P-RELATED"/>
    <property type="match status" value="1"/>
</dbReference>
<dbReference type="CDD" id="cd03784">
    <property type="entry name" value="GT1_Gtf-like"/>
    <property type="match status" value="1"/>
</dbReference>
<dbReference type="InterPro" id="IPR032675">
    <property type="entry name" value="LRR_dom_sf"/>
</dbReference>
<dbReference type="Gene3D" id="3.80.10.10">
    <property type="entry name" value="Ribonuclease Inhibitor"/>
    <property type="match status" value="1"/>
</dbReference>
<dbReference type="GO" id="GO:0008194">
    <property type="term" value="F:UDP-glycosyltransferase activity"/>
    <property type="evidence" value="ECO:0007669"/>
    <property type="project" value="InterPro"/>
</dbReference>
<dbReference type="AlphaFoldDB" id="A0A7R9Q1S8"/>
<evidence type="ECO:0000256" key="3">
    <source>
        <dbReference type="ARBA" id="ARBA00022679"/>
    </source>
</evidence>
<dbReference type="SUPFAM" id="SSF52047">
    <property type="entry name" value="RNI-like"/>
    <property type="match status" value="1"/>
</dbReference>
<gene>
    <name evidence="4" type="ORF">OSB1V03_LOCUS8680</name>
</gene>
<name>A0A7R9Q1S8_9ACAR</name>
<evidence type="ECO:0008006" key="6">
    <source>
        <dbReference type="Google" id="ProtNLM"/>
    </source>
</evidence>
<proteinExistence type="inferred from homology"/>
<keyword evidence="5" id="KW-1185">Reference proteome</keyword>
<dbReference type="Pfam" id="PF00201">
    <property type="entry name" value="UDPGT"/>
    <property type="match status" value="1"/>
</dbReference>
<dbReference type="Gene3D" id="3.40.50.2000">
    <property type="entry name" value="Glycogen Phosphorylase B"/>
    <property type="match status" value="2"/>
</dbReference>
<evidence type="ECO:0000256" key="2">
    <source>
        <dbReference type="ARBA" id="ARBA00022676"/>
    </source>
</evidence>
<evidence type="ECO:0000313" key="5">
    <source>
        <dbReference type="Proteomes" id="UP000759131"/>
    </source>
</evidence>
<evidence type="ECO:0000256" key="1">
    <source>
        <dbReference type="ARBA" id="ARBA00009995"/>
    </source>
</evidence>
<dbReference type="InterPro" id="IPR002213">
    <property type="entry name" value="UDP_glucos_trans"/>
</dbReference>
<dbReference type="SUPFAM" id="SSF81383">
    <property type="entry name" value="F-box domain"/>
    <property type="match status" value="1"/>
</dbReference>
<reference evidence="4" key="1">
    <citation type="submission" date="2020-11" db="EMBL/GenBank/DDBJ databases">
        <authorList>
            <person name="Tran Van P."/>
        </authorList>
    </citation>
    <scope>NUCLEOTIDE SEQUENCE</scope>
</reference>
<accession>A0A7R9Q1S8</accession>
<dbReference type="InterPro" id="IPR036047">
    <property type="entry name" value="F-box-like_dom_sf"/>
</dbReference>
<keyword evidence="3" id="KW-0808">Transferase</keyword>
<comment type="similarity">
    <text evidence="1">Belongs to the UDP-glycosyltransferase family.</text>
</comment>
<protein>
    <recommendedName>
        <fullName evidence="6">UDP-glycosyltransferase</fullName>
    </recommendedName>
</protein>
<dbReference type="SUPFAM" id="SSF53756">
    <property type="entry name" value="UDP-Glycosyltransferase/glycogen phosphorylase"/>
    <property type="match status" value="1"/>
</dbReference>
<keyword evidence="2" id="KW-0328">Glycosyltransferase</keyword>
<dbReference type="EMBL" id="OC860097">
    <property type="protein sequence ID" value="CAD7628258.1"/>
    <property type="molecule type" value="Genomic_DNA"/>
</dbReference>
<dbReference type="EMBL" id="CAJPIZ010005522">
    <property type="protein sequence ID" value="CAG2108688.1"/>
    <property type="molecule type" value="Genomic_DNA"/>
</dbReference>
<dbReference type="PANTHER" id="PTHR48043">
    <property type="entry name" value="EG:EG0003.4 PROTEIN-RELATED"/>
    <property type="match status" value="1"/>
</dbReference>